<feature type="active site" description="Proton donor" evidence="5">
    <location>
        <position position="255"/>
    </location>
</feature>
<dbReference type="Proteomes" id="UP000182350">
    <property type="component" value="Unassembled WGS sequence"/>
</dbReference>
<feature type="binding site" evidence="5">
    <location>
        <position position="233"/>
    </location>
    <ligand>
        <name>NAD(+)</name>
        <dbReference type="ChEBI" id="CHEBI:57540"/>
    </ligand>
</feature>
<evidence type="ECO:0000259" key="8">
    <source>
        <dbReference type="Pfam" id="PF11890"/>
    </source>
</evidence>
<evidence type="ECO:0000256" key="2">
    <source>
        <dbReference type="ARBA" id="ARBA00023002"/>
    </source>
</evidence>
<feature type="binding site" evidence="5">
    <location>
        <position position="67"/>
    </location>
    <ligand>
        <name>substrate</name>
    </ligand>
</feature>
<dbReference type="Gene3D" id="3.40.50.720">
    <property type="entry name" value="NAD(P)-binding Rossmann-like Domain"/>
    <property type="match status" value="2"/>
</dbReference>
<dbReference type="GO" id="GO:0008615">
    <property type="term" value="P:pyridoxine biosynthetic process"/>
    <property type="evidence" value="ECO:0007669"/>
    <property type="project" value="UniProtKB-UniRule"/>
</dbReference>
<comment type="function">
    <text evidence="5">Catalyzes the oxidation of erythronate-4-phosphate to 3-hydroxy-2-oxo-4-phosphonooxybutanoate.</text>
</comment>
<name>A0A1K1YPQ8_9GAMM</name>
<dbReference type="Pfam" id="PF11890">
    <property type="entry name" value="DUF3410"/>
    <property type="match status" value="1"/>
</dbReference>
<sequence>MRLVVDENLPYVREFFGRHAELQLMPGTAITARDLEGADGLLVRSVTRVDAALLQNNTSLRFVGTATIGTDHVDQSCLAERGIHFASAPGCNADSVVDYVISSLLWLVAEQGLQLRDQCIGIVGVGQVGGRLARRLQAYGCQLLLNDPPRAVAGDTGLVDLDALLEAADIICLHTPLTRAGESSQPTFHLFDEGVLSRLAGKVLLNAGRGAVVDQQALLRLLQQGQAPALLLDVFEGEPLLDASLIDQCLLATPHIAGYSLEGKSRGTEMLYQAWCAFTGQTVCQSLPQLLPAVAIDQLHLDVACSPEEACRRVAHLCYQPLMDGWRLRQALKHSKDSAAVYQQLRKDYPVRREFASLPVKAASEQQASALRALGFAVTNEW</sequence>
<dbReference type="GO" id="GO:0051287">
    <property type="term" value="F:NAD binding"/>
    <property type="evidence" value="ECO:0007669"/>
    <property type="project" value="InterPro"/>
</dbReference>
<keyword evidence="4 5" id="KW-0664">Pyridoxine biosynthesis</keyword>
<comment type="catalytic activity">
    <reaction evidence="5">
        <text>4-phospho-D-erythronate + NAD(+) = (R)-3-hydroxy-2-oxo-4-phosphooxybutanoate + NADH + H(+)</text>
        <dbReference type="Rhea" id="RHEA:18829"/>
        <dbReference type="ChEBI" id="CHEBI:15378"/>
        <dbReference type="ChEBI" id="CHEBI:57540"/>
        <dbReference type="ChEBI" id="CHEBI:57945"/>
        <dbReference type="ChEBI" id="CHEBI:58538"/>
        <dbReference type="ChEBI" id="CHEBI:58766"/>
        <dbReference type="EC" id="1.1.1.290"/>
    </reaction>
</comment>
<evidence type="ECO:0000256" key="5">
    <source>
        <dbReference type="HAMAP-Rule" id="MF_01825"/>
    </source>
</evidence>
<accession>A0A1K1YPQ8</accession>
<dbReference type="EC" id="1.1.1.290" evidence="5"/>
<evidence type="ECO:0000259" key="7">
    <source>
        <dbReference type="Pfam" id="PF02826"/>
    </source>
</evidence>
<dbReference type="EMBL" id="FPJW01000008">
    <property type="protein sequence ID" value="SFX63419.1"/>
    <property type="molecule type" value="Genomic_DNA"/>
</dbReference>
<protein>
    <recommendedName>
        <fullName evidence="5">Erythronate-4-phosphate dehydrogenase</fullName>
        <ecNumber evidence="5">1.1.1.290</ecNumber>
    </recommendedName>
</protein>
<dbReference type="InterPro" id="IPR050223">
    <property type="entry name" value="D-isomer_2-hydroxyacid_DH"/>
</dbReference>
<comment type="similarity">
    <text evidence="5">Belongs to the D-isomer specific 2-hydroxyacid dehydrogenase family. PdxB subfamily.</text>
</comment>
<dbReference type="InterPro" id="IPR036291">
    <property type="entry name" value="NAD(P)-bd_dom_sf"/>
</dbReference>
<feature type="active site" evidence="5">
    <location>
        <position position="238"/>
    </location>
</feature>
<feature type="binding site" evidence="5">
    <location>
        <position position="175"/>
    </location>
    <ligand>
        <name>NAD(+)</name>
        <dbReference type="ChEBI" id="CHEBI:57540"/>
    </ligand>
</feature>
<dbReference type="AlphaFoldDB" id="A0A1K1YPQ8"/>
<dbReference type="PANTHER" id="PTHR10996">
    <property type="entry name" value="2-HYDROXYACID DEHYDROGENASE-RELATED"/>
    <property type="match status" value="1"/>
</dbReference>
<dbReference type="UniPathway" id="UPA00244">
    <property type="reaction ID" value="UER00310"/>
</dbReference>
<dbReference type="CDD" id="cd12158">
    <property type="entry name" value="ErythrP_dh"/>
    <property type="match status" value="1"/>
</dbReference>
<dbReference type="HAMAP" id="MF_01825">
    <property type="entry name" value="PdxB"/>
    <property type="match status" value="1"/>
</dbReference>
<evidence type="ECO:0000259" key="6">
    <source>
        <dbReference type="Pfam" id="PF00389"/>
    </source>
</evidence>
<feature type="domain" description="D-isomer specific 2-hydroxyacid dehydrogenase catalytic" evidence="6">
    <location>
        <begin position="9"/>
        <end position="280"/>
    </location>
</feature>
<dbReference type="InterPro" id="IPR024531">
    <property type="entry name" value="Erythronate-4-P_DHase_dimer"/>
</dbReference>
<evidence type="ECO:0000313" key="10">
    <source>
        <dbReference type="Proteomes" id="UP000182350"/>
    </source>
</evidence>
<dbReference type="GO" id="GO:0046983">
    <property type="term" value="F:protein dimerization activity"/>
    <property type="evidence" value="ECO:0007669"/>
    <property type="project" value="InterPro"/>
</dbReference>
<keyword evidence="2 5" id="KW-0560">Oxidoreductase</keyword>
<comment type="pathway">
    <text evidence="5">Cofactor biosynthesis; pyridoxine 5'-phosphate biosynthesis; pyridoxine 5'-phosphate from D-erythrose 4-phosphate: step 2/5.</text>
</comment>
<dbReference type="InterPro" id="IPR020921">
    <property type="entry name" value="Erythronate-4-P_DHase"/>
</dbReference>
<feature type="active site" evidence="5">
    <location>
        <position position="209"/>
    </location>
</feature>
<keyword evidence="1 5" id="KW-0963">Cytoplasm</keyword>
<dbReference type="PANTHER" id="PTHR10996:SF178">
    <property type="entry name" value="2-HYDROXYACID DEHYDROGENASE YGL185C-RELATED"/>
    <property type="match status" value="1"/>
</dbReference>
<dbReference type="OrthoDB" id="9770208at2"/>
<dbReference type="SUPFAM" id="SSF51735">
    <property type="entry name" value="NAD(P)-binding Rossmann-fold domains"/>
    <property type="match status" value="1"/>
</dbReference>
<reference evidence="9 10" key="1">
    <citation type="submission" date="2016-11" db="EMBL/GenBank/DDBJ databases">
        <authorList>
            <person name="Jaros S."/>
            <person name="Januszkiewicz K."/>
            <person name="Wedrychowicz H."/>
        </authorList>
    </citation>
    <scope>NUCLEOTIDE SEQUENCE [LARGE SCALE GENOMIC DNA]</scope>
    <source>
        <strain evidence="9 10">DSM 21637</strain>
    </source>
</reference>
<dbReference type="GO" id="GO:0005829">
    <property type="term" value="C:cytosol"/>
    <property type="evidence" value="ECO:0007669"/>
    <property type="project" value="TreeGrafter"/>
</dbReference>
<gene>
    <name evidence="5" type="primary">pdxB</name>
    <name evidence="9" type="ORF">SAMN02745752_02335</name>
</gene>
<feature type="binding site" evidence="5">
    <location>
        <position position="147"/>
    </location>
    <ligand>
        <name>NAD(+)</name>
        <dbReference type="ChEBI" id="CHEBI:57540"/>
    </ligand>
</feature>
<dbReference type="InterPro" id="IPR006139">
    <property type="entry name" value="D-isomer_2_OHA_DH_cat_dom"/>
</dbReference>
<dbReference type="GO" id="GO:0030267">
    <property type="term" value="F:glyoxylate reductase (NADPH) activity"/>
    <property type="evidence" value="ECO:0007669"/>
    <property type="project" value="TreeGrafter"/>
</dbReference>
<feature type="domain" description="Erythronate-4-phosphate dehydrogenase dimerisation" evidence="8">
    <location>
        <begin position="290"/>
        <end position="375"/>
    </location>
</feature>
<comment type="subcellular location">
    <subcellularLocation>
        <location evidence="5">Cytoplasm</location>
    </subcellularLocation>
</comment>
<dbReference type="SUPFAM" id="SSF52283">
    <property type="entry name" value="Formate/glycerate dehydrogenase catalytic domain-like"/>
    <property type="match status" value="1"/>
</dbReference>
<organism evidence="9 10">
    <name type="scientific">Marinospirillum alkaliphilum DSM 21637</name>
    <dbReference type="NCBI Taxonomy" id="1122209"/>
    <lineage>
        <taxon>Bacteria</taxon>
        <taxon>Pseudomonadati</taxon>
        <taxon>Pseudomonadota</taxon>
        <taxon>Gammaproteobacteria</taxon>
        <taxon>Oceanospirillales</taxon>
        <taxon>Oceanospirillaceae</taxon>
        <taxon>Marinospirillum</taxon>
    </lineage>
</organism>
<dbReference type="STRING" id="1122209.SAMN02745752_02335"/>
<evidence type="ECO:0000256" key="1">
    <source>
        <dbReference type="ARBA" id="ARBA00022490"/>
    </source>
</evidence>
<comment type="subunit">
    <text evidence="5">Homodimer.</text>
</comment>
<proteinExistence type="inferred from homology"/>
<feature type="binding site" evidence="5">
    <location>
        <position position="45"/>
    </location>
    <ligand>
        <name>substrate</name>
    </ligand>
</feature>
<dbReference type="InterPro" id="IPR006140">
    <property type="entry name" value="D-isomer_DH_NAD-bd"/>
</dbReference>
<dbReference type="Gene3D" id="3.30.1370.170">
    <property type="match status" value="1"/>
</dbReference>
<evidence type="ECO:0000256" key="3">
    <source>
        <dbReference type="ARBA" id="ARBA00023027"/>
    </source>
</evidence>
<comment type="caution">
    <text evidence="5">Lacks conserved residue(s) required for the propagation of feature annotation.</text>
</comment>
<keyword evidence="3 5" id="KW-0520">NAD</keyword>
<feature type="binding site" evidence="5">
    <location>
        <position position="258"/>
    </location>
    <ligand>
        <name>NAD(+)</name>
        <dbReference type="ChEBI" id="CHEBI:57540"/>
    </ligand>
</feature>
<feature type="domain" description="D-isomer specific 2-hydroxyacid dehydrogenase NAD-binding" evidence="7">
    <location>
        <begin position="110"/>
        <end position="257"/>
    </location>
</feature>
<dbReference type="Pfam" id="PF00389">
    <property type="entry name" value="2-Hacid_dh"/>
    <property type="match status" value="1"/>
</dbReference>
<dbReference type="Pfam" id="PF02826">
    <property type="entry name" value="2-Hacid_dh_C"/>
    <property type="match status" value="1"/>
</dbReference>
<dbReference type="InterPro" id="IPR038251">
    <property type="entry name" value="PdxB_dimer_sf"/>
</dbReference>
<feature type="binding site" evidence="5">
    <location>
        <position position="259"/>
    </location>
    <ligand>
        <name>substrate</name>
    </ligand>
</feature>
<keyword evidence="10" id="KW-1185">Reference proteome</keyword>
<evidence type="ECO:0000313" key="9">
    <source>
        <dbReference type="EMBL" id="SFX63419.1"/>
    </source>
</evidence>
<dbReference type="GO" id="GO:0033711">
    <property type="term" value="F:4-phosphoerythronate dehydrogenase activity"/>
    <property type="evidence" value="ECO:0007669"/>
    <property type="project" value="UniProtKB-EC"/>
</dbReference>
<evidence type="ECO:0000256" key="4">
    <source>
        <dbReference type="ARBA" id="ARBA00023096"/>
    </source>
</evidence>
<dbReference type="GO" id="GO:0016618">
    <property type="term" value="F:hydroxypyruvate reductase [NAD(P)H] activity"/>
    <property type="evidence" value="ECO:0007669"/>
    <property type="project" value="TreeGrafter"/>
</dbReference>
<feature type="binding site" evidence="5">
    <location>
        <begin position="127"/>
        <end position="128"/>
    </location>
    <ligand>
        <name>NAD(+)</name>
        <dbReference type="ChEBI" id="CHEBI:57540"/>
    </ligand>
</feature>
<dbReference type="RefSeq" id="WP_072326665.1">
    <property type="nucleotide sequence ID" value="NZ_FPJW01000008.1"/>
</dbReference>